<evidence type="ECO:0000313" key="2">
    <source>
        <dbReference type="EMBL" id="TQL78987.1"/>
    </source>
</evidence>
<evidence type="ECO:0000259" key="1">
    <source>
        <dbReference type="PROSITE" id="PS51186"/>
    </source>
</evidence>
<dbReference type="SUPFAM" id="SSF55729">
    <property type="entry name" value="Acyl-CoA N-acyltransferases (Nat)"/>
    <property type="match status" value="1"/>
</dbReference>
<protein>
    <submittedName>
        <fullName evidence="2">Ribosomal-protein-serine acetyltransferase</fullName>
    </submittedName>
</protein>
<dbReference type="InterPro" id="IPR051531">
    <property type="entry name" value="N-acetyltransferase"/>
</dbReference>
<gene>
    <name evidence="2" type="ORF">FB566_4586</name>
</gene>
<dbReference type="Gene3D" id="3.40.630.30">
    <property type="match status" value="1"/>
</dbReference>
<keyword evidence="3" id="KW-1185">Reference proteome</keyword>
<dbReference type="AlphaFoldDB" id="A0A543B2C7"/>
<dbReference type="InParanoid" id="A0A543B2C7"/>
<name>A0A543B2C7_9ACTN</name>
<dbReference type="EMBL" id="VFOW01000001">
    <property type="protein sequence ID" value="TQL78987.1"/>
    <property type="molecule type" value="Genomic_DNA"/>
</dbReference>
<evidence type="ECO:0000313" key="3">
    <source>
        <dbReference type="Proteomes" id="UP000317043"/>
    </source>
</evidence>
<dbReference type="GO" id="GO:0016747">
    <property type="term" value="F:acyltransferase activity, transferring groups other than amino-acyl groups"/>
    <property type="evidence" value="ECO:0007669"/>
    <property type="project" value="InterPro"/>
</dbReference>
<feature type="domain" description="N-acetyltransferase" evidence="1">
    <location>
        <begin position="15"/>
        <end position="165"/>
    </location>
</feature>
<dbReference type="RefSeq" id="WP_142043953.1">
    <property type="nucleotide sequence ID" value="NZ_JBHTGS010000002.1"/>
</dbReference>
<keyword evidence="2" id="KW-0808">Transferase</keyword>
<accession>A0A543B2C7</accession>
<dbReference type="OrthoDB" id="5191051at2"/>
<dbReference type="InterPro" id="IPR016181">
    <property type="entry name" value="Acyl_CoA_acyltransferase"/>
</dbReference>
<dbReference type="PROSITE" id="PS51186">
    <property type="entry name" value="GNAT"/>
    <property type="match status" value="1"/>
</dbReference>
<dbReference type="InterPro" id="IPR000182">
    <property type="entry name" value="GNAT_dom"/>
</dbReference>
<dbReference type="Pfam" id="PF13302">
    <property type="entry name" value="Acetyltransf_3"/>
    <property type="match status" value="1"/>
</dbReference>
<dbReference type="PANTHER" id="PTHR43792">
    <property type="entry name" value="GNAT FAMILY, PUTATIVE (AFU_ORTHOLOGUE AFUA_3G00765)-RELATED-RELATED"/>
    <property type="match status" value="1"/>
</dbReference>
<proteinExistence type="predicted"/>
<comment type="caution">
    <text evidence="2">The sequence shown here is derived from an EMBL/GenBank/DDBJ whole genome shotgun (WGS) entry which is preliminary data.</text>
</comment>
<reference evidence="2 3" key="1">
    <citation type="submission" date="2019-06" db="EMBL/GenBank/DDBJ databases">
        <title>Sequencing the genomes of 1000 actinobacteria strains.</title>
        <authorList>
            <person name="Klenk H.-P."/>
        </authorList>
    </citation>
    <scope>NUCLEOTIDE SEQUENCE [LARGE SCALE GENOMIC DNA]</scope>
    <source>
        <strain evidence="2 3">DSM 45928</strain>
    </source>
</reference>
<organism evidence="2 3">
    <name type="scientific">Stackebrandtia endophytica</name>
    <dbReference type="NCBI Taxonomy" id="1496996"/>
    <lineage>
        <taxon>Bacteria</taxon>
        <taxon>Bacillati</taxon>
        <taxon>Actinomycetota</taxon>
        <taxon>Actinomycetes</taxon>
        <taxon>Glycomycetales</taxon>
        <taxon>Glycomycetaceae</taxon>
        <taxon>Stackebrandtia</taxon>
    </lineage>
</organism>
<dbReference type="Proteomes" id="UP000317043">
    <property type="component" value="Unassembled WGS sequence"/>
</dbReference>
<sequence>MREPLADLATADPDLRLVELTATDARDYHDLLRRSHVHLTEFGDYDREVDSTFEEILAHFEKPADRHHRYGIRLSDRLIGRIDLNPVDPPRYSIGYWLGVDALGRGYATLAAQALITHAGAHLAATEIYAGVTHGNHRSVAVLARLGFTQVADFDEYTRFRRRLDDRLSPEGAQPEA</sequence>